<sequence length="45" mass="5308">MSKRTYQPNNRRRAKTHGFRLRMRTRAGRAIIAARRLKGRARLSA</sequence>
<keyword evidence="3 5" id="KW-0687">Ribonucleoprotein</keyword>
<name>A0A1M7RL78_9ACTN</name>
<organism evidence="6 7">
    <name type="scientific">Cryptosporangium aurantiacum</name>
    <dbReference type="NCBI Taxonomy" id="134849"/>
    <lineage>
        <taxon>Bacteria</taxon>
        <taxon>Bacillati</taxon>
        <taxon>Actinomycetota</taxon>
        <taxon>Actinomycetes</taxon>
        <taxon>Cryptosporangiales</taxon>
        <taxon>Cryptosporangiaceae</taxon>
        <taxon>Cryptosporangium</taxon>
    </lineage>
</organism>
<comment type="similarity">
    <text evidence="1 5">Belongs to the bacterial ribosomal protein bL34 family.</text>
</comment>
<accession>A0A1M7RL78</accession>
<evidence type="ECO:0000256" key="4">
    <source>
        <dbReference type="ARBA" id="ARBA00035177"/>
    </source>
</evidence>
<dbReference type="InterPro" id="IPR000271">
    <property type="entry name" value="Ribosomal_bL34"/>
</dbReference>
<dbReference type="EMBL" id="FRCS01000018">
    <property type="protein sequence ID" value="SHN46828.1"/>
    <property type="molecule type" value="Genomic_DNA"/>
</dbReference>
<dbReference type="STRING" id="134849.SAMN05443668_11860"/>
<dbReference type="GO" id="GO:0005840">
    <property type="term" value="C:ribosome"/>
    <property type="evidence" value="ECO:0007669"/>
    <property type="project" value="UniProtKB-KW"/>
</dbReference>
<keyword evidence="2 5" id="KW-0689">Ribosomal protein</keyword>
<dbReference type="Proteomes" id="UP000184440">
    <property type="component" value="Unassembled WGS sequence"/>
</dbReference>
<protein>
    <recommendedName>
        <fullName evidence="4 5">Large ribosomal subunit protein bL34</fullName>
    </recommendedName>
</protein>
<dbReference type="Gene3D" id="1.10.287.3980">
    <property type="match status" value="1"/>
</dbReference>
<dbReference type="InterPro" id="IPR020939">
    <property type="entry name" value="Ribosomal_bL34_CS"/>
</dbReference>
<dbReference type="Pfam" id="PF00468">
    <property type="entry name" value="Ribosomal_L34"/>
    <property type="match status" value="1"/>
</dbReference>
<proteinExistence type="inferred from homology"/>
<keyword evidence="7" id="KW-1185">Reference proteome</keyword>
<dbReference type="RefSeq" id="WP_035859730.1">
    <property type="nucleotide sequence ID" value="NZ_FRCS01000018.1"/>
</dbReference>
<evidence type="ECO:0000256" key="2">
    <source>
        <dbReference type="ARBA" id="ARBA00022980"/>
    </source>
</evidence>
<gene>
    <name evidence="5" type="primary">rpmH</name>
    <name evidence="6" type="ORF">SAMN05443668_11860</name>
</gene>
<evidence type="ECO:0000313" key="7">
    <source>
        <dbReference type="Proteomes" id="UP000184440"/>
    </source>
</evidence>
<dbReference type="PANTHER" id="PTHR14503:SF4">
    <property type="entry name" value="LARGE RIBOSOMAL SUBUNIT PROTEIN BL34M"/>
    <property type="match status" value="1"/>
</dbReference>
<reference evidence="6 7" key="1">
    <citation type="submission" date="2016-11" db="EMBL/GenBank/DDBJ databases">
        <authorList>
            <person name="Jaros S."/>
            <person name="Januszkiewicz K."/>
            <person name="Wedrychowicz H."/>
        </authorList>
    </citation>
    <scope>NUCLEOTIDE SEQUENCE [LARGE SCALE GENOMIC DNA]</scope>
    <source>
        <strain evidence="6 7">DSM 46144</strain>
    </source>
</reference>
<dbReference type="GO" id="GO:0003735">
    <property type="term" value="F:structural constituent of ribosome"/>
    <property type="evidence" value="ECO:0007669"/>
    <property type="project" value="InterPro"/>
</dbReference>
<dbReference type="FunFam" id="1.10.287.3980:FF:000001">
    <property type="entry name" value="Mitochondrial ribosomal protein L34"/>
    <property type="match status" value="1"/>
</dbReference>
<dbReference type="HAMAP" id="MF_00391">
    <property type="entry name" value="Ribosomal_bL34"/>
    <property type="match status" value="1"/>
</dbReference>
<dbReference type="GO" id="GO:1990904">
    <property type="term" value="C:ribonucleoprotein complex"/>
    <property type="evidence" value="ECO:0007669"/>
    <property type="project" value="UniProtKB-KW"/>
</dbReference>
<dbReference type="NCBIfam" id="TIGR01030">
    <property type="entry name" value="rpmH_bact"/>
    <property type="match status" value="1"/>
</dbReference>
<evidence type="ECO:0000256" key="5">
    <source>
        <dbReference type="HAMAP-Rule" id="MF_00391"/>
    </source>
</evidence>
<dbReference type="GO" id="GO:0006412">
    <property type="term" value="P:translation"/>
    <property type="evidence" value="ECO:0007669"/>
    <property type="project" value="UniProtKB-UniRule"/>
</dbReference>
<dbReference type="AlphaFoldDB" id="A0A1M7RL78"/>
<evidence type="ECO:0000313" key="6">
    <source>
        <dbReference type="EMBL" id="SHN46828.1"/>
    </source>
</evidence>
<evidence type="ECO:0000256" key="1">
    <source>
        <dbReference type="ARBA" id="ARBA00010111"/>
    </source>
</evidence>
<dbReference type="PANTHER" id="PTHR14503">
    <property type="entry name" value="MITOCHONDRIAL RIBOSOMAL PROTEIN 34 FAMILY MEMBER"/>
    <property type="match status" value="1"/>
</dbReference>
<dbReference type="PROSITE" id="PS00784">
    <property type="entry name" value="RIBOSOMAL_L34"/>
    <property type="match status" value="1"/>
</dbReference>
<evidence type="ECO:0000256" key="3">
    <source>
        <dbReference type="ARBA" id="ARBA00023274"/>
    </source>
</evidence>